<evidence type="ECO:0000313" key="1">
    <source>
        <dbReference type="EMBL" id="KAG6605245.1"/>
    </source>
</evidence>
<dbReference type="EMBL" id="JAGKQH010000002">
    <property type="protein sequence ID" value="KAG6605245.1"/>
    <property type="molecule type" value="Genomic_DNA"/>
</dbReference>
<name>A0AAV6P0G2_9ROSI</name>
<organism evidence="1 2">
    <name type="scientific">Cucurbita argyrosperma subsp. sororia</name>
    <dbReference type="NCBI Taxonomy" id="37648"/>
    <lineage>
        <taxon>Eukaryota</taxon>
        <taxon>Viridiplantae</taxon>
        <taxon>Streptophyta</taxon>
        <taxon>Embryophyta</taxon>
        <taxon>Tracheophyta</taxon>
        <taxon>Spermatophyta</taxon>
        <taxon>Magnoliopsida</taxon>
        <taxon>eudicotyledons</taxon>
        <taxon>Gunneridae</taxon>
        <taxon>Pentapetalae</taxon>
        <taxon>rosids</taxon>
        <taxon>fabids</taxon>
        <taxon>Cucurbitales</taxon>
        <taxon>Cucurbitaceae</taxon>
        <taxon>Cucurbiteae</taxon>
        <taxon>Cucurbita</taxon>
    </lineage>
</organism>
<gene>
    <name evidence="1" type="ORF">SDJN03_02562</name>
</gene>
<proteinExistence type="predicted"/>
<accession>A0AAV6P0G2</accession>
<dbReference type="AlphaFoldDB" id="A0AAV6P0G2"/>
<dbReference type="Proteomes" id="UP000685013">
    <property type="component" value="Chromosome 2"/>
</dbReference>
<feature type="non-terminal residue" evidence="1">
    <location>
        <position position="1"/>
    </location>
</feature>
<protein>
    <submittedName>
        <fullName evidence="1">Uncharacterized protein</fullName>
    </submittedName>
</protein>
<reference evidence="1 2" key="1">
    <citation type="journal article" date="2021" name="Hortic Res">
        <title>The domestication of Cucurbita argyrosperma as revealed by the genome of its wild relative.</title>
        <authorList>
            <person name="Barrera-Redondo J."/>
            <person name="Sanchez-de la Vega G."/>
            <person name="Aguirre-Liguori J.A."/>
            <person name="Castellanos-Morales G."/>
            <person name="Gutierrez-Guerrero Y.T."/>
            <person name="Aguirre-Dugua X."/>
            <person name="Aguirre-Planter E."/>
            <person name="Tenaillon M.I."/>
            <person name="Lira-Saade R."/>
            <person name="Eguiarte L.E."/>
        </authorList>
    </citation>
    <scope>NUCLEOTIDE SEQUENCE [LARGE SCALE GENOMIC DNA]</scope>
    <source>
        <strain evidence="1">JBR-2021</strain>
    </source>
</reference>
<sequence length="94" mass="11143">MGDQWLQHSSNVPSPSEVMNFFQDVFGDYPYTHDNIRSQEAVHESYDQRTFNGRFENFGGSSQYVNDFYPRIEHLQINTPYIRDDVDDENDKKD</sequence>
<keyword evidence="2" id="KW-1185">Reference proteome</keyword>
<evidence type="ECO:0000313" key="2">
    <source>
        <dbReference type="Proteomes" id="UP000685013"/>
    </source>
</evidence>
<comment type="caution">
    <text evidence="1">The sequence shown here is derived from an EMBL/GenBank/DDBJ whole genome shotgun (WGS) entry which is preliminary data.</text>
</comment>